<evidence type="ECO:0000313" key="3">
    <source>
        <dbReference type="EnsemblMetazoa" id="Aqu2.1.00755_001"/>
    </source>
</evidence>
<dbReference type="Gene3D" id="2.60.210.10">
    <property type="entry name" value="Apoptosis, Tumor Necrosis Factor Receptor Associated Protein 2, Chain A"/>
    <property type="match status" value="1"/>
</dbReference>
<dbReference type="AlphaFoldDB" id="A0A1X7SFA8"/>
<feature type="domain" description="TRAF1-6 MATH" evidence="2">
    <location>
        <begin position="112"/>
        <end position="166"/>
    </location>
</feature>
<accession>A0A1X7SFA8</accession>
<dbReference type="InterPro" id="IPR049342">
    <property type="entry name" value="TRAF1-6_MATH_dom"/>
</dbReference>
<evidence type="ECO:0000256" key="1">
    <source>
        <dbReference type="SAM" id="Coils"/>
    </source>
</evidence>
<dbReference type="PANTHER" id="PTHR10131">
    <property type="entry name" value="TNF RECEPTOR ASSOCIATED FACTOR"/>
    <property type="match status" value="1"/>
</dbReference>
<proteinExistence type="predicted"/>
<dbReference type="eggNOG" id="KOG0297">
    <property type="taxonomic scope" value="Eukaryota"/>
</dbReference>
<organism evidence="3">
    <name type="scientific">Amphimedon queenslandica</name>
    <name type="common">Sponge</name>
    <dbReference type="NCBI Taxonomy" id="400682"/>
    <lineage>
        <taxon>Eukaryota</taxon>
        <taxon>Metazoa</taxon>
        <taxon>Porifera</taxon>
        <taxon>Demospongiae</taxon>
        <taxon>Heteroscleromorpha</taxon>
        <taxon>Haplosclerida</taxon>
        <taxon>Niphatidae</taxon>
        <taxon>Amphimedon</taxon>
    </lineage>
</organism>
<name>A0A1X7SFA8_AMPQE</name>
<keyword evidence="1" id="KW-0175">Coiled coil</keyword>
<feature type="coiled-coil region" evidence="1">
    <location>
        <begin position="2"/>
        <end position="67"/>
    </location>
</feature>
<protein>
    <recommendedName>
        <fullName evidence="2">TRAF1-6 MATH domain-containing protein</fullName>
    </recommendedName>
</protein>
<dbReference type="GO" id="GO:0043122">
    <property type="term" value="P:regulation of canonical NF-kappaB signal transduction"/>
    <property type="evidence" value="ECO:0007669"/>
    <property type="project" value="TreeGrafter"/>
</dbReference>
<dbReference type="InParanoid" id="A0A1X7SFA8"/>
<dbReference type="SUPFAM" id="SSF49599">
    <property type="entry name" value="TRAF domain-like"/>
    <property type="match status" value="1"/>
</dbReference>
<dbReference type="InterPro" id="IPR008974">
    <property type="entry name" value="TRAF-like"/>
</dbReference>
<sequence>ENEKLKEINKLLEEQLALFQSEKERKEVEKTGADKEEQQKEIDTIMAENEKLQADLVNKKLETDENEETVQMTKLKLTRVPTLHDDWRESHTLPVEVLMTSFASHHKSNDHWYSPSFYSHQEGYKLCLSGVRANGESEGSGTHLSIHIHLMRGDHDETLKWPVRGK</sequence>
<reference evidence="3" key="1">
    <citation type="submission" date="2017-05" db="UniProtKB">
        <authorList>
            <consortium name="EnsemblMetazoa"/>
        </authorList>
    </citation>
    <scope>IDENTIFICATION</scope>
</reference>
<dbReference type="Pfam" id="PF21355">
    <property type="entry name" value="TRAF-mep_MATH"/>
    <property type="match status" value="1"/>
</dbReference>
<dbReference type="OrthoDB" id="6499288at2759"/>
<evidence type="ECO:0000259" key="2">
    <source>
        <dbReference type="Pfam" id="PF21355"/>
    </source>
</evidence>
<dbReference type="EnsemblMetazoa" id="Aqu2.1.00755_001">
    <property type="protein sequence ID" value="Aqu2.1.00755_001"/>
    <property type="gene ID" value="Aqu2.1.00755"/>
</dbReference>
<dbReference type="PANTHER" id="PTHR10131:SF94">
    <property type="entry name" value="TNF RECEPTOR-ASSOCIATED FACTOR 4"/>
    <property type="match status" value="1"/>
</dbReference>